<accession>T0GQA4</accession>
<comment type="caution">
    <text evidence="2">The sequence shown here is derived from an EMBL/GenBank/DDBJ whole genome shotgun (WGS) entry which is preliminary data.</text>
</comment>
<protein>
    <submittedName>
        <fullName evidence="2">Uncharacterized protein</fullName>
    </submittedName>
</protein>
<proteinExistence type="predicted"/>
<dbReference type="EMBL" id="AKWY02000034">
    <property type="protein sequence ID" value="EQA69571.1"/>
    <property type="molecule type" value="Genomic_DNA"/>
</dbReference>
<reference evidence="2 3" key="1">
    <citation type="submission" date="2013-05" db="EMBL/GenBank/DDBJ databases">
        <authorList>
            <person name="Harkins D.M."/>
            <person name="Durkin A.S."/>
            <person name="Brinkac L.M."/>
            <person name="Haft D.H."/>
            <person name="Selengut J.D."/>
            <person name="Sanka R."/>
            <person name="DePew J."/>
            <person name="Purushe J."/>
            <person name="Hartskeerl R.A."/>
            <person name="Ahmed A."/>
            <person name="van der Linden H."/>
            <person name="Goris M.G.A."/>
            <person name="Vinetz J.M."/>
            <person name="Sutton G.G."/>
            <person name="Nierman W.C."/>
            <person name="Fouts D.E."/>
        </authorList>
    </citation>
    <scope>NUCLEOTIDE SEQUENCE [LARGE SCALE GENOMIC DNA]</scope>
    <source>
        <strain evidence="2 3">CZ214</strain>
    </source>
</reference>
<evidence type="ECO:0000313" key="3">
    <source>
        <dbReference type="Proteomes" id="UP000015442"/>
    </source>
</evidence>
<evidence type="ECO:0000313" key="2">
    <source>
        <dbReference type="EMBL" id="EQA69571.1"/>
    </source>
</evidence>
<evidence type="ECO:0000256" key="1">
    <source>
        <dbReference type="SAM" id="MobiDB-lite"/>
    </source>
</evidence>
<dbReference type="Proteomes" id="UP000015442">
    <property type="component" value="Unassembled WGS sequence"/>
</dbReference>
<name>T0GQA4_9LEPT</name>
<dbReference type="AlphaFoldDB" id="T0GQA4"/>
<feature type="region of interest" description="Disordered" evidence="1">
    <location>
        <begin position="1"/>
        <end position="20"/>
    </location>
</feature>
<organism evidence="2 3">
    <name type="scientific">Leptospira noguchii serovar Panama str. CZ214</name>
    <dbReference type="NCBI Taxonomy" id="1001595"/>
    <lineage>
        <taxon>Bacteria</taxon>
        <taxon>Pseudomonadati</taxon>
        <taxon>Spirochaetota</taxon>
        <taxon>Spirochaetia</taxon>
        <taxon>Leptospirales</taxon>
        <taxon>Leptospiraceae</taxon>
        <taxon>Leptospira</taxon>
    </lineage>
</organism>
<gene>
    <name evidence="2" type="ORF">LEP1GSC059_2312</name>
</gene>
<sequence length="87" mass="10248">MERAYSELSSKSKSRTRTKEDIKKETIQAFSKTKTIQTKLEVFLEGLEFKREILNNIFSSDDPDFVQLDSELKDLIELVKSKIIKYR</sequence>